<dbReference type="GO" id="GO:0006355">
    <property type="term" value="P:regulation of DNA-templated transcription"/>
    <property type="evidence" value="ECO:0007669"/>
    <property type="project" value="InterPro"/>
</dbReference>
<feature type="active site" description="Nucleophile" evidence="5">
    <location>
        <position position="361"/>
    </location>
</feature>
<dbReference type="InterPro" id="IPR049560">
    <property type="entry name" value="MeTrfase_RsmB-F_NOP2_cat"/>
</dbReference>
<dbReference type="Proteomes" id="UP000544872">
    <property type="component" value="Unassembled WGS sequence"/>
</dbReference>
<keyword evidence="2 5" id="KW-0808">Transferase</keyword>
<dbReference type="PANTHER" id="PTHR22807">
    <property type="entry name" value="NOP2 YEAST -RELATED NOL1/NOP2/FMU SUN DOMAIN-CONTAINING"/>
    <property type="match status" value="1"/>
</dbReference>
<dbReference type="PRINTS" id="PR02008">
    <property type="entry name" value="RCMTFAMILY"/>
</dbReference>
<keyword evidence="3 5" id="KW-0949">S-adenosyl-L-methionine</keyword>
<feature type="binding site" evidence="5">
    <location>
        <position position="292"/>
    </location>
    <ligand>
        <name>S-adenosyl-L-methionine</name>
        <dbReference type="ChEBI" id="CHEBI:59789"/>
    </ligand>
</feature>
<evidence type="ECO:0000256" key="2">
    <source>
        <dbReference type="ARBA" id="ARBA00022679"/>
    </source>
</evidence>
<dbReference type="Pfam" id="PF01189">
    <property type="entry name" value="Methyltr_RsmB-F"/>
    <property type="match status" value="1"/>
</dbReference>
<dbReference type="PROSITE" id="PS51686">
    <property type="entry name" value="SAM_MT_RSMB_NOP"/>
    <property type="match status" value="1"/>
</dbReference>
<dbReference type="InterPro" id="IPR001678">
    <property type="entry name" value="MeTrfase_RsmB-F_NOP2_dom"/>
</dbReference>
<dbReference type="GO" id="GO:0008173">
    <property type="term" value="F:RNA methyltransferase activity"/>
    <property type="evidence" value="ECO:0007669"/>
    <property type="project" value="InterPro"/>
</dbReference>
<dbReference type="SUPFAM" id="SSF48013">
    <property type="entry name" value="NusB-like"/>
    <property type="match status" value="1"/>
</dbReference>
<dbReference type="SUPFAM" id="SSF53335">
    <property type="entry name" value="S-adenosyl-L-methionine-dependent methyltransferases"/>
    <property type="match status" value="1"/>
</dbReference>
<dbReference type="InterPro" id="IPR006027">
    <property type="entry name" value="NusB_RsmB_TIM44"/>
</dbReference>
<keyword evidence="8" id="KW-1185">Reference proteome</keyword>
<protein>
    <submittedName>
        <fullName evidence="7">16S rRNA (Cytosine967-C5)-methyltransferase</fullName>
        <ecNumber evidence="7">2.1.1.176</ecNumber>
    </submittedName>
</protein>
<dbReference type="Pfam" id="PF01029">
    <property type="entry name" value="NusB"/>
    <property type="match status" value="1"/>
</dbReference>
<dbReference type="InterPro" id="IPR035926">
    <property type="entry name" value="NusB-like_sf"/>
</dbReference>
<dbReference type="Gene3D" id="3.40.50.150">
    <property type="entry name" value="Vaccinia Virus protein VP39"/>
    <property type="match status" value="1"/>
</dbReference>
<sequence length="429" mass="46434">MTDLPLNRTIALSLFTAVLREGRPLEEQADLLTRPLDPRDRGFVRMLVATTLRRLGQIDMVINHFLDKPMPAKLAPVRDIMRLGAAQILFLDTPGHAVVDTSVELVKRGKLAPYSGLANAVLRRISRDGAMIRDRIDAARFNTPKWLWLDWCDRYGEETAHRIGQAHLAEAPLDITLRDPATAADWTGPLAAEPLPGGSLRRLAGGAVYDLPGFTDGHWWVQDAAAALPVRLMGDLTGKTVADLCAAPGGKTLQLAAGGATVTAVDRSARRLRRVSENLARTGLTATLIDADATEWRPEALLDAVLLDAPCSATGTIRRHPDVARHKRPDDVAALAETQAALLAAAAEMVKPGGMLIYCTCSLQKAEGEDQIAAALAAGLPWQRDPIRAEELPGLENALTPDGDVRTLPCHLEERGGMDGFFIARLRRT</sequence>
<feature type="binding site" evidence="5">
    <location>
        <position position="308"/>
    </location>
    <ligand>
        <name>S-adenosyl-L-methionine</name>
        <dbReference type="ChEBI" id="CHEBI:59789"/>
    </ligand>
</feature>
<dbReference type="EMBL" id="JACIIX010000001">
    <property type="protein sequence ID" value="MBB6209079.1"/>
    <property type="molecule type" value="Genomic_DNA"/>
</dbReference>
<evidence type="ECO:0000256" key="3">
    <source>
        <dbReference type="ARBA" id="ARBA00022691"/>
    </source>
</evidence>
<dbReference type="GO" id="GO:0001510">
    <property type="term" value="P:RNA methylation"/>
    <property type="evidence" value="ECO:0007669"/>
    <property type="project" value="InterPro"/>
</dbReference>
<name>A0A7W9ZFI3_NOVIT</name>
<dbReference type="FunFam" id="3.40.50.150:FF:000257">
    <property type="entry name" value="16S rRNA methyltransferase"/>
    <property type="match status" value="1"/>
</dbReference>
<comment type="caution">
    <text evidence="7">The sequence shown here is derived from an EMBL/GenBank/DDBJ whole genome shotgun (WGS) entry which is preliminary data.</text>
</comment>
<dbReference type="Gene3D" id="1.10.940.10">
    <property type="entry name" value="NusB-like"/>
    <property type="match status" value="1"/>
</dbReference>
<comment type="similarity">
    <text evidence="5">Belongs to the class I-like SAM-binding methyltransferase superfamily. RsmB/NOP family.</text>
</comment>
<keyword evidence="1 5" id="KW-0489">Methyltransferase</keyword>
<organism evidence="7 8">
    <name type="scientific">Novispirillum itersonii</name>
    <name type="common">Aquaspirillum itersonii</name>
    <dbReference type="NCBI Taxonomy" id="189"/>
    <lineage>
        <taxon>Bacteria</taxon>
        <taxon>Pseudomonadati</taxon>
        <taxon>Pseudomonadota</taxon>
        <taxon>Alphaproteobacteria</taxon>
        <taxon>Rhodospirillales</taxon>
        <taxon>Novispirillaceae</taxon>
        <taxon>Novispirillum</taxon>
    </lineage>
</organism>
<dbReference type="GO" id="GO:0003723">
    <property type="term" value="F:RNA binding"/>
    <property type="evidence" value="ECO:0007669"/>
    <property type="project" value="UniProtKB-UniRule"/>
</dbReference>
<dbReference type="CDD" id="cd02440">
    <property type="entry name" value="AdoMet_MTases"/>
    <property type="match status" value="1"/>
</dbReference>
<evidence type="ECO:0000313" key="8">
    <source>
        <dbReference type="Proteomes" id="UP000544872"/>
    </source>
</evidence>
<keyword evidence="4 5" id="KW-0694">RNA-binding</keyword>
<evidence type="ECO:0000256" key="4">
    <source>
        <dbReference type="ARBA" id="ARBA00022884"/>
    </source>
</evidence>
<reference evidence="7 8" key="1">
    <citation type="submission" date="2020-08" db="EMBL/GenBank/DDBJ databases">
        <title>Genomic Encyclopedia of Type Strains, Phase IV (KMG-IV): sequencing the most valuable type-strain genomes for metagenomic binning, comparative biology and taxonomic classification.</title>
        <authorList>
            <person name="Goeker M."/>
        </authorList>
    </citation>
    <scope>NUCLEOTIDE SEQUENCE [LARGE SCALE GENOMIC DNA]</scope>
    <source>
        <strain evidence="7 8">DSM 11590</strain>
    </source>
</reference>
<dbReference type="EC" id="2.1.1.176" evidence="7"/>
<evidence type="ECO:0000313" key="7">
    <source>
        <dbReference type="EMBL" id="MBB6209079.1"/>
    </source>
</evidence>
<feature type="binding site" evidence="5">
    <location>
        <begin position="245"/>
        <end position="251"/>
    </location>
    <ligand>
        <name>S-adenosyl-L-methionine</name>
        <dbReference type="ChEBI" id="CHEBI:59789"/>
    </ligand>
</feature>
<proteinExistence type="inferred from homology"/>
<dbReference type="PANTHER" id="PTHR22807:SF61">
    <property type="entry name" value="NOL1_NOP2_SUN FAMILY PROTEIN _ ANTITERMINATION NUSB DOMAIN-CONTAINING PROTEIN"/>
    <property type="match status" value="1"/>
</dbReference>
<dbReference type="RefSeq" id="WP_184260908.1">
    <property type="nucleotide sequence ID" value="NZ_JACIIX010000001.1"/>
</dbReference>
<dbReference type="AlphaFoldDB" id="A0A7W9ZFI3"/>
<dbReference type="InterPro" id="IPR029063">
    <property type="entry name" value="SAM-dependent_MTases_sf"/>
</dbReference>
<evidence type="ECO:0000259" key="6">
    <source>
        <dbReference type="PROSITE" id="PS51686"/>
    </source>
</evidence>
<accession>A0A7W9ZFI3</accession>
<evidence type="ECO:0000256" key="5">
    <source>
        <dbReference type="PROSITE-ProRule" id="PRU01023"/>
    </source>
</evidence>
<gene>
    <name evidence="7" type="ORF">FHS48_000460</name>
</gene>
<feature type="binding site" evidence="5">
    <location>
        <position position="266"/>
    </location>
    <ligand>
        <name>S-adenosyl-L-methionine</name>
        <dbReference type="ChEBI" id="CHEBI:59789"/>
    </ligand>
</feature>
<evidence type="ECO:0000256" key="1">
    <source>
        <dbReference type="ARBA" id="ARBA00022603"/>
    </source>
</evidence>
<feature type="domain" description="SAM-dependent MTase RsmB/NOP-type" evidence="6">
    <location>
        <begin position="135"/>
        <end position="429"/>
    </location>
</feature>
<dbReference type="InterPro" id="IPR023267">
    <property type="entry name" value="RCMT"/>
</dbReference>